<sequence>MIGFVPPTGQALDDRWGDPTRLTVSATPTSLLAEGSGTAPGLRRGLRFADGPREGVLHVSVQAAACDAHGDDGEVPEGAACHLYQQDWGIPVRLVEGAASEPGARPARHLTAPETARGAGAQCAGPSWHPEVRSVRACRGRRTRGAPRRRRRRRGRRGVVAARRSAPSSRDR</sequence>
<reference evidence="3" key="1">
    <citation type="journal article" date="2019" name="Int. J. Syst. Evol. Microbiol.">
        <title>The Global Catalogue of Microorganisms (GCM) 10K type strain sequencing project: providing services to taxonomists for standard genome sequencing and annotation.</title>
        <authorList>
            <consortium name="The Broad Institute Genomics Platform"/>
            <consortium name="The Broad Institute Genome Sequencing Center for Infectious Disease"/>
            <person name="Wu L."/>
            <person name="Ma J."/>
        </authorList>
    </citation>
    <scope>NUCLEOTIDE SEQUENCE [LARGE SCALE GENOMIC DNA]</scope>
    <source>
        <strain evidence="3">NBRC 108730</strain>
    </source>
</reference>
<comment type="caution">
    <text evidence="2">The sequence shown here is derived from an EMBL/GenBank/DDBJ whole genome shotgun (WGS) entry which is preliminary data.</text>
</comment>
<protein>
    <submittedName>
        <fullName evidence="2">Uncharacterized protein</fullName>
    </submittedName>
</protein>
<organism evidence="2 3">
    <name type="scientific">Angustibacter aerolatus</name>
    <dbReference type="NCBI Taxonomy" id="1162965"/>
    <lineage>
        <taxon>Bacteria</taxon>
        <taxon>Bacillati</taxon>
        <taxon>Actinomycetota</taxon>
        <taxon>Actinomycetes</taxon>
        <taxon>Kineosporiales</taxon>
        <taxon>Kineosporiaceae</taxon>
    </lineage>
</organism>
<evidence type="ECO:0000313" key="3">
    <source>
        <dbReference type="Proteomes" id="UP001157017"/>
    </source>
</evidence>
<dbReference type="EMBL" id="BSUZ01000001">
    <property type="protein sequence ID" value="GMA87215.1"/>
    <property type="molecule type" value="Genomic_DNA"/>
</dbReference>
<evidence type="ECO:0000256" key="1">
    <source>
        <dbReference type="SAM" id="MobiDB-lite"/>
    </source>
</evidence>
<proteinExistence type="predicted"/>
<accession>A0ABQ6JJ01</accession>
<feature type="compositionally biased region" description="Basic residues" evidence="1">
    <location>
        <begin position="136"/>
        <end position="157"/>
    </location>
</feature>
<dbReference type="Proteomes" id="UP001157017">
    <property type="component" value="Unassembled WGS sequence"/>
</dbReference>
<name>A0ABQ6JJ01_9ACTN</name>
<keyword evidence="3" id="KW-1185">Reference proteome</keyword>
<evidence type="ECO:0000313" key="2">
    <source>
        <dbReference type="EMBL" id="GMA87215.1"/>
    </source>
</evidence>
<feature type="compositionally biased region" description="Low complexity" evidence="1">
    <location>
        <begin position="158"/>
        <end position="172"/>
    </location>
</feature>
<gene>
    <name evidence="2" type="ORF">GCM10025868_24650</name>
</gene>
<feature type="region of interest" description="Disordered" evidence="1">
    <location>
        <begin position="118"/>
        <end position="172"/>
    </location>
</feature>